<organism evidence="3 4">
    <name type="scientific">Thalassiosira oceanica</name>
    <name type="common">Marine diatom</name>
    <dbReference type="NCBI Taxonomy" id="159749"/>
    <lineage>
        <taxon>Eukaryota</taxon>
        <taxon>Sar</taxon>
        <taxon>Stramenopiles</taxon>
        <taxon>Ochrophyta</taxon>
        <taxon>Bacillariophyta</taxon>
        <taxon>Coscinodiscophyceae</taxon>
        <taxon>Thalassiosirophycidae</taxon>
        <taxon>Thalassiosirales</taxon>
        <taxon>Thalassiosiraceae</taxon>
        <taxon>Thalassiosira</taxon>
    </lineage>
</organism>
<dbReference type="InterPro" id="IPR009060">
    <property type="entry name" value="UBA-like_sf"/>
</dbReference>
<dbReference type="GO" id="GO:2000058">
    <property type="term" value="P:regulation of ubiquitin-dependent protein catabolic process"/>
    <property type="evidence" value="ECO:0007669"/>
    <property type="project" value="TreeGrafter"/>
</dbReference>
<feature type="domain" description="UBA" evidence="2">
    <location>
        <begin position="443"/>
        <end position="481"/>
    </location>
</feature>
<dbReference type="SMART" id="SM00165">
    <property type="entry name" value="UBA"/>
    <property type="match status" value="2"/>
</dbReference>
<protein>
    <recommendedName>
        <fullName evidence="2">UBA domain-containing protein</fullName>
    </recommendedName>
</protein>
<evidence type="ECO:0000313" key="3">
    <source>
        <dbReference type="EMBL" id="EJK46522.1"/>
    </source>
</evidence>
<dbReference type="PANTHER" id="PTHR12948:SF3">
    <property type="entry name" value="NEDD8 ULTIMATE BUSTER 1"/>
    <property type="match status" value="1"/>
</dbReference>
<dbReference type="InterPro" id="IPR015940">
    <property type="entry name" value="UBA"/>
</dbReference>
<feature type="compositionally biased region" description="Basic and acidic residues" evidence="1">
    <location>
        <begin position="639"/>
        <end position="649"/>
    </location>
</feature>
<feature type="domain" description="UBA" evidence="2">
    <location>
        <begin position="602"/>
        <end position="638"/>
    </location>
</feature>
<dbReference type="eggNOG" id="KOG2561">
    <property type="taxonomic scope" value="Eukaryota"/>
</dbReference>
<dbReference type="AlphaFoldDB" id="K0RIL5"/>
<dbReference type="Gene3D" id="1.10.8.10">
    <property type="entry name" value="DNA helicase RuvA subunit, C-terminal domain"/>
    <property type="match status" value="1"/>
</dbReference>
<feature type="compositionally biased region" description="Low complexity" evidence="1">
    <location>
        <begin position="227"/>
        <end position="241"/>
    </location>
</feature>
<reference evidence="3 4" key="1">
    <citation type="journal article" date="2012" name="Genome Biol.">
        <title>Genome and low-iron response of an oceanic diatom adapted to chronic iron limitation.</title>
        <authorList>
            <person name="Lommer M."/>
            <person name="Specht M."/>
            <person name="Roy A.S."/>
            <person name="Kraemer L."/>
            <person name="Andreson R."/>
            <person name="Gutowska M.A."/>
            <person name="Wolf J."/>
            <person name="Bergner S.V."/>
            <person name="Schilhabel M.B."/>
            <person name="Klostermeier U.C."/>
            <person name="Beiko R.G."/>
            <person name="Rosenstiel P."/>
            <person name="Hippler M."/>
            <person name="Laroche J."/>
        </authorList>
    </citation>
    <scope>NUCLEOTIDE SEQUENCE [LARGE SCALE GENOMIC DNA]</scope>
    <source>
        <strain evidence="3 4">CCMP1005</strain>
    </source>
</reference>
<dbReference type="PANTHER" id="PTHR12948">
    <property type="entry name" value="NEDD8 ULTIMATE BUSTER-1 BS4 PROTEIN"/>
    <property type="match status" value="1"/>
</dbReference>
<name>K0RIL5_THAOC</name>
<comment type="caution">
    <text evidence="3">The sequence shown here is derived from an EMBL/GenBank/DDBJ whole genome shotgun (WGS) entry which is preliminary data.</text>
</comment>
<dbReference type="SUPFAM" id="SSF46934">
    <property type="entry name" value="UBA-like"/>
    <property type="match status" value="1"/>
</dbReference>
<dbReference type="OrthoDB" id="434245at2759"/>
<evidence type="ECO:0000259" key="2">
    <source>
        <dbReference type="SMART" id="SM00165"/>
    </source>
</evidence>
<dbReference type="Proteomes" id="UP000266841">
    <property type="component" value="Unassembled WGS sequence"/>
</dbReference>
<proteinExistence type="predicted"/>
<dbReference type="OMA" id="PREHADM"/>
<dbReference type="InterPro" id="IPR039749">
    <property type="entry name" value="NUB1"/>
</dbReference>
<dbReference type="EMBL" id="AGNL01047703">
    <property type="protein sequence ID" value="EJK46522.1"/>
    <property type="molecule type" value="Genomic_DNA"/>
</dbReference>
<keyword evidence="4" id="KW-1185">Reference proteome</keyword>
<sequence>MDAADAAEENTQDERSVKMKEQILAHLRKEKIKLWLEPYCNASGSSVHDEIQALSESLAVKLTLTDDTGTSSGSREQIATHLVDLQSHALQRLREKNALGIRLVASKQHMDGVPPNGVAPALSSWGQAITEESKGNSLHLQIRGMDAKLTPSKMTDDVCRVLDAKSVRLIWKGKTIACDDATPIVKLTSGKQIEGCKTKTAKTVELLCIVSGYGYSPPSPQTDAVTPDQPSSAPIDPASAPRTDRSIIQSIKTAATKLQFSSSGFEITDQRGQLVSMSRTDSVSFLVALGMHRLARSRIQESQESQKREHIASALVFLLEADQEWENSSVLQNWKSVVDNYGLLQLDIAWCYLLLESLDDLNDALRRLDAAEGCLKKQVHSNFVTLAVAQAEMGNPIPPLCAVFVRLFLLQGVASRLQGRSETSREKMEMSRVLCGRLRESSPSESVEALAGACWVDPATAISALRRGNGELDRAADIIAADNKEEREATLKRRRQHRVGKCANGDYCNVDLASSIAALIGFDDVNLEGLLHEDDDNEDELSTSAQLVIGLLRLSNNDVNVALELFNNTGAEEVIVRANRLGGGRAKAKKPRVDKKKNHEVRDMDLASLVSMGVESVQARRALEATGNVDAAILWISADDGKPGEDKPGDNSCSSKEQHPPRETLLEAELGEALGSDSKQQLEKEWLGLSLDQEWDLIEKYN</sequence>
<accession>K0RIL5</accession>
<evidence type="ECO:0000256" key="1">
    <source>
        <dbReference type="SAM" id="MobiDB-lite"/>
    </source>
</evidence>
<feature type="region of interest" description="Disordered" evidence="1">
    <location>
        <begin position="219"/>
        <end position="243"/>
    </location>
</feature>
<feature type="region of interest" description="Disordered" evidence="1">
    <location>
        <begin position="639"/>
        <end position="663"/>
    </location>
</feature>
<evidence type="ECO:0000313" key="4">
    <source>
        <dbReference type="Proteomes" id="UP000266841"/>
    </source>
</evidence>
<gene>
    <name evidence="3" type="ORF">THAOC_34807</name>
</gene>